<dbReference type="RefSeq" id="WP_260772860.1">
    <property type="nucleotide sequence ID" value="NZ_JAOCQH010000003.1"/>
</dbReference>
<dbReference type="AlphaFoldDB" id="A0AAE3LDX1"/>
<protein>
    <submittedName>
        <fullName evidence="1">Uncharacterized protein</fullName>
    </submittedName>
</protein>
<evidence type="ECO:0000313" key="1">
    <source>
        <dbReference type="EMBL" id="MCT7319293.1"/>
    </source>
</evidence>
<dbReference type="EMBL" id="JAOCQJ010000010">
    <property type="protein sequence ID" value="MCT7319293.1"/>
    <property type="molecule type" value="Genomic_DNA"/>
</dbReference>
<proteinExistence type="predicted"/>
<reference evidence="1" key="1">
    <citation type="journal article" date="2023" name="Front. Microbiol.">
        <title>Ralstonia chuxiongensis sp. nov., Ralstonia mojiangensis sp. nov., and Ralstonia soli sp. nov., isolated from tobacco fields, are three novel species in the family Burkholderiaceae.</title>
        <authorList>
            <person name="Lu C.H."/>
            <person name="Zhang Y.Y."/>
            <person name="Jiang N."/>
            <person name="Chen W."/>
            <person name="Shao X."/>
            <person name="Zhao Z.M."/>
            <person name="Lu W.L."/>
            <person name="Hu X."/>
            <person name="Xi Y.X."/>
            <person name="Zou S.Y."/>
            <person name="Wei Q.J."/>
            <person name="Lin Z.L."/>
            <person name="Gong L."/>
            <person name="Gai X.T."/>
            <person name="Zhang L.Q."/>
            <person name="Li J.Y."/>
            <person name="Jin Y."/>
            <person name="Xia Z.Y."/>
        </authorList>
    </citation>
    <scope>NUCLEOTIDE SEQUENCE</scope>
    <source>
        <strain evidence="1">22TCCZM01-4</strain>
    </source>
</reference>
<name>A0AAE3LDX1_9RALS</name>
<organism evidence="1 2">
    <name type="scientific">Ralstonia mojiangensis</name>
    <dbReference type="NCBI Taxonomy" id="2953895"/>
    <lineage>
        <taxon>Bacteria</taxon>
        <taxon>Pseudomonadati</taxon>
        <taxon>Pseudomonadota</taxon>
        <taxon>Betaproteobacteria</taxon>
        <taxon>Burkholderiales</taxon>
        <taxon>Burkholderiaceae</taxon>
        <taxon>Ralstonia</taxon>
    </lineage>
</organism>
<reference evidence="1" key="2">
    <citation type="submission" date="2023-02" db="EMBL/GenBank/DDBJ databases">
        <authorList>
            <person name="Lu C.-H."/>
        </authorList>
    </citation>
    <scope>NUCLEOTIDE SEQUENCE</scope>
    <source>
        <strain evidence="1">22TCCZM01-4</strain>
    </source>
</reference>
<gene>
    <name evidence="1" type="ORF">N5I87_25015</name>
</gene>
<evidence type="ECO:0000313" key="2">
    <source>
        <dbReference type="Proteomes" id="UP001164374"/>
    </source>
</evidence>
<accession>A0AAE3LDX1</accession>
<sequence>MKSRSRNRSTDKTRHSAQELKIGVEGGKIAFRAPRSGFNFVLEQAEVKGLLFCEASKKLEVSLHHGSTIVIRCDFENAKFFAVRLLPEERDAEFMYQPVVGERCRAWDDLR</sequence>
<dbReference type="Proteomes" id="UP001164374">
    <property type="component" value="Unassembled WGS sequence"/>
</dbReference>
<comment type="caution">
    <text evidence="1">The sequence shown here is derived from an EMBL/GenBank/DDBJ whole genome shotgun (WGS) entry which is preliminary data.</text>
</comment>